<evidence type="ECO:0000256" key="9">
    <source>
        <dbReference type="NCBIfam" id="TIGR00152"/>
    </source>
</evidence>
<dbReference type="InterPro" id="IPR001977">
    <property type="entry name" value="Depp_CoAkinase"/>
</dbReference>
<feature type="binding site" evidence="8">
    <location>
        <begin position="10"/>
        <end position="15"/>
    </location>
    <ligand>
        <name>ATP</name>
        <dbReference type="ChEBI" id="CHEBI:30616"/>
    </ligand>
</feature>
<organism evidence="10 11">
    <name type="scientific">Desulforamulus ruminis (strain ATCC 23193 / DSM 2154 / NCIMB 8452 / DL)</name>
    <name type="common">Desulfotomaculum ruminis</name>
    <dbReference type="NCBI Taxonomy" id="696281"/>
    <lineage>
        <taxon>Bacteria</taxon>
        <taxon>Bacillati</taxon>
        <taxon>Bacillota</taxon>
        <taxon>Clostridia</taxon>
        <taxon>Eubacteriales</taxon>
        <taxon>Peptococcaceae</taxon>
        <taxon>Desulforamulus</taxon>
    </lineage>
</organism>
<dbReference type="HOGENOM" id="CLU_057180_1_2_9"/>
<dbReference type="STRING" id="696281.Desru_2502"/>
<dbReference type="NCBIfam" id="TIGR00152">
    <property type="entry name" value="dephospho-CoA kinase"/>
    <property type="match status" value="1"/>
</dbReference>
<keyword evidence="5 8" id="KW-0418">Kinase</keyword>
<evidence type="ECO:0000256" key="3">
    <source>
        <dbReference type="ARBA" id="ARBA00022679"/>
    </source>
</evidence>
<dbReference type="PANTHER" id="PTHR10695:SF46">
    <property type="entry name" value="BIFUNCTIONAL COENZYME A SYNTHASE-RELATED"/>
    <property type="match status" value="1"/>
</dbReference>
<evidence type="ECO:0000256" key="8">
    <source>
        <dbReference type="HAMAP-Rule" id="MF_00376"/>
    </source>
</evidence>
<dbReference type="Gene3D" id="3.40.50.300">
    <property type="entry name" value="P-loop containing nucleotide triphosphate hydrolases"/>
    <property type="match status" value="1"/>
</dbReference>
<keyword evidence="6 8" id="KW-0067">ATP-binding</keyword>
<sequence>MIIGLTGSIASGKSMVAKYLKELGARVIDADRVARQVVMPNTPALKEIVDSFGPGILTAEGTLDRQKLASIVFADPIARERLEKITHPRIEEEVNRQIEAFFSKNPRGILVLEVPLLIESGWHRKVDQIWLVMADEEIQLKRLAERDKLTPEQSRRRVASQMPQVDKAKYAQVIIHNSGIPEIAYAQVKEAWANAKKQLNHDKPFSGI</sequence>
<comment type="catalytic activity">
    <reaction evidence="8">
        <text>3'-dephospho-CoA + ATP = ADP + CoA + H(+)</text>
        <dbReference type="Rhea" id="RHEA:18245"/>
        <dbReference type="ChEBI" id="CHEBI:15378"/>
        <dbReference type="ChEBI" id="CHEBI:30616"/>
        <dbReference type="ChEBI" id="CHEBI:57287"/>
        <dbReference type="ChEBI" id="CHEBI:57328"/>
        <dbReference type="ChEBI" id="CHEBI:456216"/>
        <dbReference type="EC" id="2.7.1.24"/>
    </reaction>
</comment>
<dbReference type="OrthoDB" id="9812943at2"/>
<protein>
    <recommendedName>
        <fullName evidence="8 9">Dephospho-CoA kinase</fullName>
        <ecNumber evidence="8 9">2.7.1.24</ecNumber>
    </recommendedName>
    <alternativeName>
        <fullName evidence="8">Dephosphocoenzyme A kinase</fullName>
    </alternativeName>
</protein>
<name>F6DP14_DESRL</name>
<keyword evidence="4 8" id="KW-0547">Nucleotide-binding</keyword>
<dbReference type="GO" id="GO:0005737">
    <property type="term" value="C:cytoplasm"/>
    <property type="evidence" value="ECO:0007669"/>
    <property type="project" value="UniProtKB-SubCell"/>
</dbReference>
<reference evidence="11" key="1">
    <citation type="submission" date="2011-05" db="EMBL/GenBank/DDBJ databases">
        <title>Complete sequence of Desulfotomaculum ruminis DSM 2154.</title>
        <authorList>
            <person name="Lucas S."/>
            <person name="Copeland A."/>
            <person name="Lapidus A."/>
            <person name="Cheng J.-F."/>
            <person name="Goodwin L."/>
            <person name="Pitluck S."/>
            <person name="Lu M."/>
            <person name="Detter J.C."/>
            <person name="Han C."/>
            <person name="Tapia R."/>
            <person name="Land M."/>
            <person name="Hauser L."/>
            <person name="Kyrpides N."/>
            <person name="Ivanova N."/>
            <person name="Mikhailova N."/>
            <person name="Pagani I."/>
            <person name="Stams A.J.M."/>
            <person name="Plugge C.M."/>
            <person name="Muyzer G."/>
            <person name="Kuever J."/>
            <person name="Parshina S.N."/>
            <person name="Ivanova A.E."/>
            <person name="Nazina T.N."/>
            <person name="Brambilla E."/>
            <person name="Spring S."/>
            <person name="Klenk H.-P."/>
            <person name="Woyke T."/>
        </authorList>
    </citation>
    <scope>NUCLEOTIDE SEQUENCE [LARGE SCALE GENOMIC DNA]</scope>
    <source>
        <strain evidence="11">ATCC 23193 / DSM 2154 / NCIB 8452 / DL</strain>
    </source>
</reference>
<keyword evidence="2 8" id="KW-0963">Cytoplasm</keyword>
<dbReference type="RefSeq" id="WP_013842489.1">
    <property type="nucleotide sequence ID" value="NC_015589.1"/>
</dbReference>
<dbReference type="CDD" id="cd02022">
    <property type="entry name" value="DPCK"/>
    <property type="match status" value="1"/>
</dbReference>
<comment type="function">
    <text evidence="8">Catalyzes the phosphorylation of the 3'-hydroxyl group of dephosphocoenzyme A to form coenzyme A.</text>
</comment>
<dbReference type="InterPro" id="IPR027417">
    <property type="entry name" value="P-loop_NTPase"/>
</dbReference>
<reference evidence="10 11" key="2">
    <citation type="journal article" date="2012" name="Stand. Genomic Sci.">
        <title>Complete genome sequence of the sulfate-reducing firmicute Desulfotomaculum ruminis type strain (DL(T)).</title>
        <authorList>
            <person name="Spring S."/>
            <person name="Visser M."/>
            <person name="Lu M."/>
            <person name="Copeland A."/>
            <person name="Lapidus A."/>
            <person name="Lucas S."/>
            <person name="Cheng J.F."/>
            <person name="Han C."/>
            <person name="Tapia R."/>
            <person name="Goodwin L.A."/>
            <person name="Pitluck S."/>
            <person name="Ivanova N."/>
            <person name="Land M."/>
            <person name="Hauser L."/>
            <person name="Larimer F."/>
            <person name="Rohde M."/>
            <person name="Goker M."/>
            <person name="Detter J.C."/>
            <person name="Kyrpides N.C."/>
            <person name="Woyke T."/>
            <person name="Schaap P.J."/>
            <person name="Plugge C.M."/>
            <person name="Muyzer G."/>
            <person name="Kuever J."/>
            <person name="Pereira I.A."/>
            <person name="Parshina S.N."/>
            <person name="Bernier-Latmani R."/>
            <person name="Stams A.J."/>
            <person name="Klenk H.P."/>
        </authorList>
    </citation>
    <scope>NUCLEOTIDE SEQUENCE [LARGE SCALE GENOMIC DNA]</scope>
    <source>
        <strain evidence="11">ATCC 23193 / DSM 2154 / NCIB 8452 / DL</strain>
    </source>
</reference>
<dbReference type="PROSITE" id="PS51219">
    <property type="entry name" value="DPCK"/>
    <property type="match status" value="1"/>
</dbReference>
<proteinExistence type="inferred from homology"/>
<keyword evidence="11" id="KW-1185">Reference proteome</keyword>
<dbReference type="UniPathway" id="UPA00241">
    <property type="reaction ID" value="UER00356"/>
</dbReference>
<accession>F6DP14</accession>
<keyword evidence="3 8" id="KW-0808">Transferase</keyword>
<dbReference type="EMBL" id="CP002780">
    <property type="protein sequence ID" value="AEG60733.1"/>
    <property type="molecule type" value="Genomic_DNA"/>
</dbReference>
<evidence type="ECO:0000256" key="2">
    <source>
        <dbReference type="ARBA" id="ARBA00022490"/>
    </source>
</evidence>
<dbReference type="SUPFAM" id="SSF52540">
    <property type="entry name" value="P-loop containing nucleoside triphosphate hydrolases"/>
    <property type="match status" value="1"/>
</dbReference>
<dbReference type="EC" id="2.7.1.24" evidence="8 9"/>
<dbReference type="GO" id="GO:0005524">
    <property type="term" value="F:ATP binding"/>
    <property type="evidence" value="ECO:0007669"/>
    <property type="project" value="UniProtKB-UniRule"/>
</dbReference>
<gene>
    <name evidence="8" type="primary">coaE</name>
    <name evidence="10" type="ordered locus">Desru_2502</name>
</gene>
<comment type="subcellular location">
    <subcellularLocation>
        <location evidence="8">Cytoplasm</location>
    </subcellularLocation>
</comment>
<dbReference type="KEGG" id="dru:Desru_2502"/>
<evidence type="ECO:0000256" key="4">
    <source>
        <dbReference type="ARBA" id="ARBA00022741"/>
    </source>
</evidence>
<dbReference type="Proteomes" id="UP000009234">
    <property type="component" value="Chromosome"/>
</dbReference>
<evidence type="ECO:0000313" key="10">
    <source>
        <dbReference type="EMBL" id="AEG60733.1"/>
    </source>
</evidence>
<evidence type="ECO:0000256" key="7">
    <source>
        <dbReference type="ARBA" id="ARBA00022993"/>
    </source>
</evidence>
<evidence type="ECO:0000313" key="11">
    <source>
        <dbReference type="Proteomes" id="UP000009234"/>
    </source>
</evidence>
<evidence type="ECO:0000256" key="6">
    <source>
        <dbReference type="ARBA" id="ARBA00022840"/>
    </source>
</evidence>
<comment type="similarity">
    <text evidence="1 8">Belongs to the CoaE family.</text>
</comment>
<dbReference type="GO" id="GO:0004140">
    <property type="term" value="F:dephospho-CoA kinase activity"/>
    <property type="evidence" value="ECO:0007669"/>
    <property type="project" value="UniProtKB-UniRule"/>
</dbReference>
<dbReference type="HAMAP" id="MF_00376">
    <property type="entry name" value="Dephospho_CoA_kinase"/>
    <property type="match status" value="1"/>
</dbReference>
<comment type="pathway">
    <text evidence="8">Cofactor biosynthesis; coenzyme A biosynthesis; CoA from (R)-pantothenate: step 5/5.</text>
</comment>
<keyword evidence="7 8" id="KW-0173">Coenzyme A biosynthesis</keyword>
<evidence type="ECO:0000256" key="1">
    <source>
        <dbReference type="ARBA" id="ARBA00009018"/>
    </source>
</evidence>
<dbReference type="AlphaFoldDB" id="F6DP14"/>
<dbReference type="GO" id="GO:0015937">
    <property type="term" value="P:coenzyme A biosynthetic process"/>
    <property type="evidence" value="ECO:0007669"/>
    <property type="project" value="UniProtKB-UniRule"/>
</dbReference>
<evidence type="ECO:0000256" key="5">
    <source>
        <dbReference type="ARBA" id="ARBA00022777"/>
    </source>
</evidence>
<dbReference type="Pfam" id="PF01121">
    <property type="entry name" value="CoaE"/>
    <property type="match status" value="1"/>
</dbReference>
<dbReference type="PANTHER" id="PTHR10695">
    <property type="entry name" value="DEPHOSPHO-COA KINASE-RELATED"/>
    <property type="match status" value="1"/>
</dbReference>
<dbReference type="eggNOG" id="COG0237">
    <property type="taxonomic scope" value="Bacteria"/>
</dbReference>
<dbReference type="FunFam" id="3.40.50.300:FF:000991">
    <property type="entry name" value="Dephospho-CoA kinase"/>
    <property type="match status" value="1"/>
</dbReference>